<protein>
    <submittedName>
        <fullName evidence="2">Uncharacterized protein</fullName>
    </submittedName>
</protein>
<comment type="caution">
    <text evidence="2">The sequence shown here is derived from an EMBL/GenBank/DDBJ whole genome shotgun (WGS) entry which is preliminary data.</text>
</comment>
<evidence type="ECO:0000313" key="2">
    <source>
        <dbReference type="EMBL" id="GBP55650.1"/>
    </source>
</evidence>
<organism evidence="2 3">
    <name type="scientific">Eumeta variegata</name>
    <name type="common">Bagworm moth</name>
    <name type="synonym">Eumeta japonica</name>
    <dbReference type="NCBI Taxonomy" id="151549"/>
    <lineage>
        <taxon>Eukaryota</taxon>
        <taxon>Metazoa</taxon>
        <taxon>Ecdysozoa</taxon>
        <taxon>Arthropoda</taxon>
        <taxon>Hexapoda</taxon>
        <taxon>Insecta</taxon>
        <taxon>Pterygota</taxon>
        <taxon>Neoptera</taxon>
        <taxon>Endopterygota</taxon>
        <taxon>Lepidoptera</taxon>
        <taxon>Glossata</taxon>
        <taxon>Ditrysia</taxon>
        <taxon>Tineoidea</taxon>
        <taxon>Psychidae</taxon>
        <taxon>Oiketicinae</taxon>
        <taxon>Eumeta</taxon>
    </lineage>
</organism>
<evidence type="ECO:0000256" key="1">
    <source>
        <dbReference type="SAM" id="MobiDB-lite"/>
    </source>
</evidence>
<feature type="compositionally biased region" description="Basic and acidic residues" evidence="1">
    <location>
        <begin position="34"/>
        <end position="73"/>
    </location>
</feature>
<name>A0A4C1WXP9_EUMVA</name>
<proteinExistence type="predicted"/>
<feature type="compositionally biased region" description="Polar residues" evidence="1">
    <location>
        <begin position="89"/>
        <end position="100"/>
    </location>
</feature>
<dbReference type="AlphaFoldDB" id="A0A4C1WXP9"/>
<dbReference type="Proteomes" id="UP000299102">
    <property type="component" value="Unassembled WGS sequence"/>
</dbReference>
<keyword evidence="3" id="KW-1185">Reference proteome</keyword>
<gene>
    <name evidence="2" type="ORF">EVAR_97858_1</name>
</gene>
<sequence length="100" mass="12011">MRYKQRQKFVTFVKLMQYRVERGAGTRSKRARDRNRERNRLKQARDRNRERETGRGEEDQIRSEREREREKSGKTSASPGYNSRGWVDGSSTTTKWELTV</sequence>
<feature type="region of interest" description="Disordered" evidence="1">
    <location>
        <begin position="20"/>
        <end position="100"/>
    </location>
</feature>
<evidence type="ECO:0000313" key="3">
    <source>
        <dbReference type="Proteomes" id="UP000299102"/>
    </source>
</evidence>
<accession>A0A4C1WXP9</accession>
<reference evidence="2 3" key="1">
    <citation type="journal article" date="2019" name="Commun. Biol.">
        <title>The bagworm genome reveals a unique fibroin gene that provides high tensile strength.</title>
        <authorList>
            <person name="Kono N."/>
            <person name="Nakamura H."/>
            <person name="Ohtoshi R."/>
            <person name="Tomita M."/>
            <person name="Numata K."/>
            <person name="Arakawa K."/>
        </authorList>
    </citation>
    <scope>NUCLEOTIDE SEQUENCE [LARGE SCALE GENOMIC DNA]</scope>
</reference>
<dbReference type="EMBL" id="BGZK01000674">
    <property type="protein sequence ID" value="GBP55650.1"/>
    <property type="molecule type" value="Genomic_DNA"/>
</dbReference>